<feature type="signal peptide" evidence="1">
    <location>
        <begin position="1"/>
        <end position="20"/>
    </location>
</feature>
<evidence type="ECO:0000313" key="3">
    <source>
        <dbReference type="Proteomes" id="UP001528411"/>
    </source>
</evidence>
<feature type="chain" id="PRO_5047491455" evidence="1">
    <location>
        <begin position="21"/>
        <end position="58"/>
    </location>
</feature>
<organism evidence="2 3">
    <name type="scientific">Psychrosphaera algicola</name>
    <dbReference type="NCBI Taxonomy" id="3023714"/>
    <lineage>
        <taxon>Bacteria</taxon>
        <taxon>Pseudomonadati</taxon>
        <taxon>Pseudomonadota</taxon>
        <taxon>Gammaproteobacteria</taxon>
        <taxon>Alteromonadales</taxon>
        <taxon>Pseudoalteromonadaceae</taxon>
        <taxon>Psychrosphaera</taxon>
    </lineage>
</organism>
<dbReference type="EMBL" id="JAQOMS010000002">
    <property type="protein sequence ID" value="MDC2888599.1"/>
    <property type="molecule type" value="Genomic_DNA"/>
</dbReference>
<name>A0ABT5FAN8_9GAMM</name>
<accession>A0ABT5FAN8</accession>
<evidence type="ECO:0000256" key="1">
    <source>
        <dbReference type="SAM" id="SignalP"/>
    </source>
</evidence>
<evidence type="ECO:0000313" key="2">
    <source>
        <dbReference type="EMBL" id="MDC2888599.1"/>
    </source>
</evidence>
<sequence length="58" mass="6495">MTRTLIFLLLILDFTNLSHAAVPTTKVEFNAQLSSPIVRNDTDSDLRIKISDGFLLAF</sequence>
<dbReference type="Proteomes" id="UP001528411">
    <property type="component" value="Unassembled WGS sequence"/>
</dbReference>
<reference evidence="2 3" key="1">
    <citation type="submission" date="2023-01" db="EMBL/GenBank/DDBJ databases">
        <title>Psychrosphaera sp. nov., isolated from marine algae.</title>
        <authorList>
            <person name="Bayburt H."/>
            <person name="Choi B.J."/>
            <person name="Kim J.M."/>
            <person name="Choi D.G."/>
            <person name="Jeon C.O."/>
        </authorList>
    </citation>
    <scope>NUCLEOTIDE SEQUENCE [LARGE SCALE GENOMIC DNA]</scope>
    <source>
        <strain evidence="2 3">G1-22</strain>
    </source>
</reference>
<gene>
    <name evidence="2" type="ORF">PN838_07285</name>
</gene>
<proteinExistence type="predicted"/>
<protein>
    <submittedName>
        <fullName evidence="2">Uncharacterized protein</fullName>
    </submittedName>
</protein>
<keyword evidence="3" id="KW-1185">Reference proteome</keyword>
<comment type="caution">
    <text evidence="2">The sequence shown here is derived from an EMBL/GenBank/DDBJ whole genome shotgun (WGS) entry which is preliminary data.</text>
</comment>
<keyword evidence="1" id="KW-0732">Signal</keyword>
<dbReference type="RefSeq" id="WP_272180195.1">
    <property type="nucleotide sequence ID" value="NZ_JAQOMS010000002.1"/>
</dbReference>